<reference evidence="1" key="1">
    <citation type="journal article" date="2015" name="Nature">
        <title>Complex archaea that bridge the gap between prokaryotes and eukaryotes.</title>
        <authorList>
            <person name="Spang A."/>
            <person name="Saw J.H."/>
            <person name="Jorgensen S.L."/>
            <person name="Zaremba-Niedzwiedzka K."/>
            <person name="Martijn J."/>
            <person name="Lind A.E."/>
            <person name="van Eijk R."/>
            <person name="Schleper C."/>
            <person name="Guy L."/>
            <person name="Ettema T.J."/>
        </authorList>
    </citation>
    <scope>NUCLEOTIDE SEQUENCE</scope>
</reference>
<organism evidence="1">
    <name type="scientific">marine sediment metagenome</name>
    <dbReference type="NCBI Taxonomy" id="412755"/>
    <lineage>
        <taxon>unclassified sequences</taxon>
        <taxon>metagenomes</taxon>
        <taxon>ecological metagenomes</taxon>
    </lineage>
</organism>
<comment type="caution">
    <text evidence="1">The sequence shown here is derived from an EMBL/GenBank/DDBJ whole genome shotgun (WGS) entry which is preliminary data.</text>
</comment>
<proteinExistence type="predicted"/>
<gene>
    <name evidence="1" type="ORF">LCGC14_0923540</name>
</gene>
<dbReference type="AlphaFoldDB" id="A0A0F9PAR1"/>
<name>A0A0F9PAR1_9ZZZZ</name>
<protein>
    <submittedName>
        <fullName evidence="1">Uncharacterized protein</fullName>
    </submittedName>
</protein>
<dbReference type="EMBL" id="LAZR01003132">
    <property type="protein sequence ID" value="KKN21612.1"/>
    <property type="molecule type" value="Genomic_DNA"/>
</dbReference>
<evidence type="ECO:0000313" key="1">
    <source>
        <dbReference type="EMBL" id="KKN21612.1"/>
    </source>
</evidence>
<sequence length="75" mass="8571">MIIDIEGRKVYCTEIRLKEEEEETLLFLGTMTAHKFDVAQHYQVGLIGQMQYLGKNSESMLQFTTGTAIHFEVTG</sequence>
<accession>A0A0F9PAR1</accession>